<protein>
    <recommendedName>
        <fullName evidence="4">Chromo domain-containing protein</fullName>
    </recommendedName>
</protein>
<comment type="caution">
    <text evidence="2">The sequence shown here is derived from an EMBL/GenBank/DDBJ whole genome shotgun (WGS) entry which is preliminary data.</text>
</comment>
<feature type="coiled-coil region" evidence="1">
    <location>
        <begin position="62"/>
        <end position="92"/>
    </location>
</feature>
<feature type="non-terminal residue" evidence="2">
    <location>
        <position position="1"/>
    </location>
</feature>
<dbReference type="SUPFAM" id="SSF54160">
    <property type="entry name" value="Chromo domain-like"/>
    <property type="match status" value="1"/>
</dbReference>
<dbReference type="EMBL" id="BTSY01000001">
    <property type="protein sequence ID" value="GMT09311.1"/>
    <property type="molecule type" value="Genomic_DNA"/>
</dbReference>
<sequence>RTMTDWEVRAVLDERIMRGCGKEYLVAWKNTWTDAKSVSKSVDFLNNMSILGITNDSDQRKIKEAKFVIQNLSEKQKENQEQIWTYQDLREKAPELLLDFYEGQLTK</sequence>
<name>A0AAV5UQB8_9BILA</name>
<gene>
    <name evidence="2" type="ORF">PFISCL1PPCAC_608</name>
</gene>
<proteinExistence type="predicted"/>
<dbReference type="AlphaFoldDB" id="A0AAV5UQB8"/>
<evidence type="ECO:0008006" key="4">
    <source>
        <dbReference type="Google" id="ProtNLM"/>
    </source>
</evidence>
<dbReference type="Proteomes" id="UP001432322">
    <property type="component" value="Unassembled WGS sequence"/>
</dbReference>
<keyword evidence="3" id="KW-1185">Reference proteome</keyword>
<accession>A0AAV5UQB8</accession>
<evidence type="ECO:0000256" key="1">
    <source>
        <dbReference type="SAM" id="Coils"/>
    </source>
</evidence>
<dbReference type="InterPro" id="IPR016197">
    <property type="entry name" value="Chromo-like_dom_sf"/>
</dbReference>
<organism evidence="2 3">
    <name type="scientific">Pristionchus fissidentatus</name>
    <dbReference type="NCBI Taxonomy" id="1538716"/>
    <lineage>
        <taxon>Eukaryota</taxon>
        <taxon>Metazoa</taxon>
        <taxon>Ecdysozoa</taxon>
        <taxon>Nematoda</taxon>
        <taxon>Chromadorea</taxon>
        <taxon>Rhabditida</taxon>
        <taxon>Rhabditina</taxon>
        <taxon>Diplogasteromorpha</taxon>
        <taxon>Diplogasteroidea</taxon>
        <taxon>Neodiplogasteridae</taxon>
        <taxon>Pristionchus</taxon>
    </lineage>
</organism>
<dbReference type="CDD" id="cd00024">
    <property type="entry name" value="CD_CSD"/>
    <property type="match status" value="1"/>
</dbReference>
<reference evidence="2" key="1">
    <citation type="submission" date="2023-10" db="EMBL/GenBank/DDBJ databases">
        <title>Genome assembly of Pristionchus species.</title>
        <authorList>
            <person name="Yoshida K."/>
            <person name="Sommer R.J."/>
        </authorList>
    </citation>
    <scope>NUCLEOTIDE SEQUENCE</scope>
    <source>
        <strain evidence="2">RS5133</strain>
    </source>
</reference>
<evidence type="ECO:0000313" key="3">
    <source>
        <dbReference type="Proteomes" id="UP001432322"/>
    </source>
</evidence>
<keyword evidence="1" id="KW-0175">Coiled coil</keyword>
<evidence type="ECO:0000313" key="2">
    <source>
        <dbReference type="EMBL" id="GMT09311.1"/>
    </source>
</evidence>